<keyword evidence="4" id="KW-0479">Metal-binding</keyword>
<evidence type="ECO:0000256" key="1">
    <source>
        <dbReference type="ARBA" id="ARBA00004196"/>
    </source>
</evidence>
<dbReference type="PANTHER" id="PTHR42953">
    <property type="entry name" value="HIGH-AFFINITY ZINC UPTAKE SYSTEM PROTEIN ZNUA-RELATED"/>
    <property type="match status" value="1"/>
</dbReference>
<evidence type="ECO:0000256" key="3">
    <source>
        <dbReference type="ARBA" id="ARBA00022448"/>
    </source>
</evidence>
<dbReference type="Gene3D" id="3.40.50.1980">
    <property type="entry name" value="Nitrogenase molybdenum iron protein domain"/>
    <property type="match status" value="2"/>
</dbReference>
<dbReference type="EMBL" id="JAMDGY010000029">
    <property type="protein sequence ID" value="MDD0991470.1"/>
    <property type="molecule type" value="Genomic_DNA"/>
</dbReference>
<evidence type="ECO:0000313" key="9">
    <source>
        <dbReference type="Proteomes" id="UP001148203"/>
    </source>
</evidence>
<evidence type="ECO:0000256" key="5">
    <source>
        <dbReference type="ARBA" id="ARBA00022729"/>
    </source>
</evidence>
<keyword evidence="5 7" id="KW-0732">Signal</keyword>
<comment type="caution">
    <text evidence="8">The sequence shown here is derived from an EMBL/GenBank/DDBJ whole genome shotgun (WGS) entry which is preliminary data.</text>
</comment>
<keyword evidence="3 6" id="KW-0813">Transport</keyword>
<feature type="signal peptide" evidence="7">
    <location>
        <begin position="1"/>
        <end position="25"/>
    </location>
</feature>
<dbReference type="PRINTS" id="PR00691">
    <property type="entry name" value="ADHESINB"/>
</dbReference>
<dbReference type="SUPFAM" id="SSF53807">
    <property type="entry name" value="Helical backbone' metal receptor"/>
    <property type="match status" value="1"/>
</dbReference>
<evidence type="ECO:0000256" key="7">
    <source>
        <dbReference type="SAM" id="SignalP"/>
    </source>
</evidence>
<dbReference type="PRINTS" id="PR00690">
    <property type="entry name" value="ADHESNFAMILY"/>
</dbReference>
<dbReference type="RefSeq" id="WP_273913331.1">
    <property type="nucleotide sequence ID" value="NZ_JAMDGX010000081.1"/>
</dbReference>
<comment type="similarity">
    <text evidence="2 6">Belongs to the bacterial solute-binding protein 9 family.</text>
</comment>
<keyword evidence="9" id="KW-1185">Reference proteome</keyword>
<evidence type="ECO:0000256" key="2">
    <source>
        <dbReference type="ARBA" id="ARBA00011028"/>
    </source>
</evidence>
<proteinExistence type="inferred from homology"/>
<evidence type="ECO:0000313" key="8">
    <source>
        <dbReference type="EMBL" id="MDD0991470.1"/>
    </source>
</evidence>
<gene>
    <name evidence="8" type="ORF">M5G11_13065</name>
</gene>
<reference evidence="8 9" key="1">
    <citation type="submission" date="2022-05" db="EMBL/GenBank/DDBJ databases">
        <title>Novel Pseudomonas spp. Isolated from a Rainbow Trout Aquaculture Facility.</title>
        <authorList>
            <person name="Testerman T."/>
            <person name="Graf J."/>
        </authorList>
    </citation>
    <scope>NUCLEOTIDE SEQUENCE [LARGE SCALE GENOMIC DNA]</scope>
    <source>
        <strain evidence="8 9">ID681</strain>
    </source>
</reference>
<dbReference type="InterPro" id="IPR006128">
    <property type="entry name" value="Lipoprotein_PsaA-like"/>
</dbReference>
<dbReference type="Pfam" id="PF01297">
    <property type="entry name" value="ZnuA"/>
    <property type="match status" value="1"/>
</dbReference>
<accession>A0ABT5NTH2</accession>
<name>A0ABT5NTH2_9PSED</name>
<dbReference type="InterPro" id="IPR006127">
    <property type="entry name" value="ZnuA-like"/>
</dbReference>
<dbReference type="InterPro" id="IPR006129">
    <property type="entry name" value="AdhesinB"/>
</dbReference>
<dbReference type="Proteomes" id="UP001148203">
    <property type="component" value="Unassembled WGS sequence"/>
</dbReference>
<feature type="chain" id="PRO_5047176941" evidence="7">
    <location>
        <begin position="26"/>
        <end position="297"/>
    </location>
</feature>
<sequence>MRLPRALLALISAIGLVIFALPATAKTLHVVASFTVLADVVKNVGGDNVQVKSLVPANGDPHDFQPSPSDAKALKEADVTFVSGLGLESWFERLARASGSEKNPVVVSEGIETHTFEENGKTIADPHVWNSASNVKIWVSRIEAELSKADPSQSEVFHANAQRYLAKLNALNTRIGMHLAEVPVEQRKVLTSHDAFGYYAKEYGVTFLSPLGVSTETEASAAEVASLIDQIRKEGIKVYFIENSNDARLVKQIANATGAQAGGELYPESLSDTNGPVPTYLKMMEYNTQQMVRAFRK</sequence>
<protein>
    <submittedName>
        <fullName evidence="8">Zinc ABC transporter substrate-binding protein</fullName>
    </submittedName>
</protein>
<comment type="subcellular location">
    <subcellularLocation>
        <location evidence="1">Cell envelope</location>
    </subcellularLocation>
</comment>
<dbReference type="InterPro" id="IPR050492">
    <property type="entry name" value="Bact_metal-bind_prot9"/>
</dbReference>
<evidence type="ECO:0000256" key="6">
    <source>
        <dbReference type="RuleBase" id="RU003512"/>
    </source>
</evidence>
<evidence type="ECO:0000256" key="4">
    <source>
        <dbReference type="ARBA" id="ARBA00022723"/>
    </source>
</evidence>
<dbReference type="PANTHER" id="PTHR42953:SF1">
    <property type="entry name" value="METAL-BINDING PROTEIN HI_0362-RELATED"/>
    <property type="match status" value="1"/>
</dbReference>
<organism evidence="8 9">
    <name type="scientific">Pseudomonas fontis</name>
    <dbReference type="NCBI Taxonomy" id="2942633"/>
    <lineage>
        <taxon>Bacteria</taxon>
        <taxon>Pseudomonadati</taxon>
        <taxon>Pseudomonadota</taxon>
        <taxon>Gammaproteobacteria</taxon>
        <taxon>Pseudomonadales</taxon>
        <taxon>Pseudomonadaceae</taxon>
        <taxon>Pseudomonas</taxon>
    </lineage>
</organism>